<reference evidence="11 12" key="1">
    <citation type="journal article" date="2023" name="Proc. Natl. Acad. Sci. U.S.A.">
        <title>A global phylogenomic analysis of the shiitake genus Lentinula.</title>
        <authorList>
            <person name="Sierra-Patev S."/>
            <person name="Min B."/>
            <person name="Naranjo-Ortiz M."/>
            <person name="Looney B."/>
            <person name="Konkel Z."/>
            <person name="Slot J.C."/>
            <person name="Sakamoto Y."/>
            <person name="Steenwyk J.L."/>
            <person name="Rokas A."/>
            <person name="Carro J."/>
            <person name="Camarero S."/>
            <person name="Ferreira P."/>
            <person name="Molpeceres G."/>
            <person name="Ruiz-Duenas F.J."/>
            <person name="Serrano A."/>
            <person name="Henrissat B."/>
            <person name="Drula E."/>
            <person name="Hughes K.W."/>
            <person name="Mata J.L."/>
            <person name="Ishikawa N.K."/>
            <person name="Vargas-Isla R."/>
            <person name="Ushijima S."/>
            <person name="Smith C.A."/>
            <person name="Donoghue J."/>
            <person name="Ahrendt S."/>
            <person name="Andreopoulos W."/>
            <person name="He G."/>
            <person name="LaButti K."/>
            <person name="Lipzen A."/>
            <person name="Ng V."/>
            <person name="Riley R."/>
            <person name="Sandor L."/>
            <person name="Barry K."/>
            <person name="Martinez A.T."/>
            <person name="Xiao Y."/>
            <person name="Gibbons J.G."/>
            <person name="Terashima K."/>
            <person name="Grigoriev I.V."/>
            <person name="Hibbett D."/>
        </authorList>
    </citation>
    <scope>NUCLEOTIDE SEQUENCE [LARGE SCALE GENOMIC DNA]</scope>
    <source>
        <strain evidence="11 12">TFB7810</strain>
    </source>
</reference>
<dbReference type="InterPro" id="IPR036188">
    <property type="entry name" value="FAD/NAD-bd_sf"/>
</dbReference>
<accession>A0A9W8TY34</accession>
<dbReference type="PANTHER" id="PTHR10632">
    <property type="entry name" value="SULFIDE:QUINONE OXIDOREDUCTASE"/>
    <property type="match status" value="1"/>
</dbReference>
<evidence type="ECO:0000256" key="9">
    <source>
        <dbReference type="ARBA" id="ARBA00060891"/>
    </source>
</evidence>
<evidence type="ECO:0000313" key="11">
    <source>
        <dbReference type="EMBL" id="KAJ3744633.1"/>
    </source>
</evidence>
<organism evidence="11 12">
    <name type="scientific">Lentinula detonsa</name>
    <dbReference type="NCBI Taxonomy" id="2804962"/>
    <lineage>
        <taxon>Eukaryota</taxon>
        <taxon>Fungi</taxon>
        <taxon>Dikarya</taxon>
        <taxon>Basidiomycota</taxon>
        <taxon>Agaricomycotina</taxon>
        <taxon>Agaricomycetes</taxon>
        <taxon>Agaricomycetidae</taxon>
        <taxon>Agaricales</taxon>
        <taxon>Marasmiineae</taxon>
        <taxon>Omphalotaceae</taxon>
        <taxon>Lentinula</taxon>
    </lineage>
</organism>
<keyword evidence="6" id="KW-0809">Transit peptide</keyword>
<sequence>MLVNRRLAVKWAHLAHYSRYSSTYATSDKYKIVVVGAGKFTASSLSSGGLSVANQIYDRFAAAGKSLNPGDIAIVDAAEYHYYQPGWTLVGSGLRSKSSTRQSLTSLIPKRLAHIPENVKTFSPEGSSLTTTSGRTLSYDALVVAAGLQINWSGIQGLPQALVDSSSGVSSIYSYDTCDKVWNDIESLRNGNALFTQPAGVVKCAGAPQKIMWMALDRFKRTSRADKIKVDFYTGMPTMFSVKKYSDVLDRLRQERGVGGYFQHNLISIDSKNHKATFKKADGSIADVDYTTLHVTPPMGPLDFLKGSPIVDSAGWVSIDPGTLQHTKPEYSNVFALGDCSSAPTSKTATAVIAQAPVLTENLFSVMETGKVSSAKYDGYTSCPLLTGYGELLLAEFKYGLEPKETFPWMDQSKPNRFFYHLKKDLFPAAYWNLMVKGKWYGNKTIFRPSFS</sequence>
<keyword evidence="12" id="KW-1185">Reference proteome</keyword>
<evidence type="ECO:0000313" key="12">
    <source>
        <dbReference type="Proteomes" id="UP001142393"/>
    </source>
</evidence>
<dbReference type="Proteomes" id="UP001142393">
    <property type="component" value="Unassembled WGS sequence"/>
</dbReference>
<comment type="caution">
    <text evidence="11">The sequence shown here is derived from an EMBL/GenBank/DDBJ whole genome shotgun (WGS) entry which is preliminary data.</text>
</comment>
<dbReference type="AlphaFoldDB" id="A0A9W8TY34"/>
<evidence type="ECO:0000256" key="4">
    <source>
        <dbReference type="ARBA" id="ARBA00022719"/>
    </source>
</evidence>
<keyword evidence="3" id="KW-0285">Flavoprotein</keyword>
<dbReference type="GO" id="GO:0048038">
    <property type="term" value="F:quinone binding"/>
    <property type="evidence" value="ECO:0007669"/>
    <property type="project" value="UniProtKB-KW"/>
</dbReference>
<protein>
    <recommendedName>
        <fullName evidence="10">Sulfide:quinone oxidoreductase, mitochondrial</fullName>
    </recommendedName>
</protein>
<dbReference type="EMBL" id="JANVFU010000006">
    <property type="protein sequence ID" value="KAJ3744633.1"/>
    <property type="molecule type" value="Genomic_DNA"/>
</dbReference>
<evidence type="ECO:0000256" key="3">
    <source>
        <dbReference type="ARBA" id="ARBA00022630"/>
    </source>
</evidence>
<comment type="cofactor">
    <cofactor evidence="1">
        <name>FAD</name>
        <dbReference type="ChEBI" id="CHEBI:57692"/>
    </cofactor>
</comment>
<evidence type="ECO:0000256" key="6">
    <source>
        <dbReference type="ARBA" id="ARBA00022946"/>
    </source>
</evidence>
<dbReference type="Gene3D" id="3.50.50.60">
    <property type="entry name" value="FAD/NAD(P)-binding domain"/>
    <property type="match status" value="2"/>
</dbReference>
<keyword evidence="7" id="KW-0560">Oxidoreductase</keyword>
<evidence type="ECO:0000256" key="5">
    <source>
        <dbReference type="ARBA" id="ARBA00022827"/>
    </source>
</evidence>
<keyword evidence="5" id="KW-0274">FAD</keyword>
<evidence type="ECO:0000256" key="8">
    <source>
        <dbReference type="ARBA" id="ARBA00023128"/>
    </source>
</evidence>
<dbReference type="PANTHER" id="PTHR10632:SF2">
    <property type="entry name" value="SULFIDE:QUINONE OXIDOREDUCTASE, MITOCHONDRIAL"/>
    <property type="match status" value="1"/>
</dbReference>
<dbReference type="InterPro" id="IPR015904">
    <property type="entry name" value="Sulphide_quinone_reductase"/>
</dbReference>
<dbReference type="SUPFAM" id="SSF51905">
    <property type="entry name" value="FAD/NAD(P)-binding domain"/>
    <property type="match status" value="2"/>
</dbReference>
<keyword evidence="4" id="KW-0874">Quinone</keyword>
<proteinExistence type="inferred from homology"/>
<evidence type="ECO:0000256" key="1">
    <source>
        <dbReference type="ARBA" id="ARBA00001974"/>
    </source>
</evidence>
<gene>
    <name evidence="11" type="ORF">DFH05DRAFT_1524253</name>
</gene>
<dbReference type="GO" id="GO:0005739">
    <property type="term" value="C:mitochondrion"/>
    <property type="evidence" value="ECO:0007669"/>
    <property type="project" value="UniProtKB-SubCell"/>
</dbReference>
<evidence type="ECO:0000256" key="7">
    <source>
        <dbReference type="ARBA" id="ARBA00023002"/>
    </source>
</evidence>
<evidence type="ECO:0000256" key="2">
    <source>
        <dbReference type="ARBA" id="ARBA00004173"/>
    </source>
</evidence>
<comment type="subcellular location">
    <subcellularLocation>
        <location evidence="2">Mitochondrion</location>
    </subcellularLocation>
</comment>
<dbReference type="GO" id="GO:0071949">
    <property type="term" value="F:FAD binding"/>
    <property type="evidence" value="ECO:0007669"/>
    <property type="project" value="TreeGrafter"/>
</dbReference>
<keyword evidence="8" id="KW-0496">Mitochondrion</keyword>
<dbReference type="GO" id="GO:0070221">
    <property type="term" value="P:sulfide oxidation, using sulfide:quinone oxidoreductase"/>
    <property type="evidence" value="ECO:0007669"/>
    <property type="project" value="TreeGrafter"/>
</dbReference>
<name>A0A9W8TY34_9AGAR</name>
<dbReference type="GO" id="GO:0070224">
    <property type="term" value="F:sulfide:quinone oxidoreductase activity"/>
    <property type="evidence" value="ECO:0007669"/>
    <property type="project" value="TreeGrafter"/>
</dbReference>
<evidence type="ECO:0000256" key="10">
    <source>
        <dbReference type="ARBA" id="ARBA00070160"/>
    </source>
</evidence>
<comment type="similarity">
    <text evidence="9">Belongs to the SQRD family.</text>
</comment>
<dbReference type="FunFam" id="3.50.50.60:FF:000034">
    <property type="entry name" value="sulfide:quinone oxidoreductase, mitochondrial"/>
    <property type="match status" value="1"/>
</dbReference>